<gene>
    <name evidence="3" type="ORF">M9978_00230</name>
</gene>
<protein>
    <recommendedName>
        <fullName evidence="5">Membrane-bound lysozyme-inhibitor of c-type lysozyme</fullName>
    </recommendedName>
</protein>
<organism evidence="3 4">
    <name type="scientific">Sphingomonas tagetis</name>
    <dbReference type="NCBI Taxonomy" id="2949092"/>
    <lineage>
        <taxon>Bacteria</taxon>
        <taxon>Pseudomonadati</taxon>
        <taxon>Pseudomonadota</taxon>
        <taxon>Alphaproteobacteria</taxon>
        <taxon>Sphingomonadales</taxon>
        <taxon>Sphingomonadaceae</taxon>
        <taxon>Sphingomonas</taxon>
    </lineage>
</organism>
<evidence type="ECO:0000313" key="3">
    <source>
        <dbReference type="EMBL" id="MCP3728844.1"/>
    </source>
</evidence>
<dbReference type="Proteomes" id="UP001139451">
    <property type="component" value="Unassembled WGS sequence"/>
</dbReference>
<accession>A0A9X2KIY2</accession>
<reference evidence="3" key="1">
    <citation type="submission" date="2022-05" db="EMBL/GenBank/DDBJ databases">
        <title>Sphingomonas sp. strain MG17 Genome sequencing and assembly.</title>
        <authorList>
            <person name="Kim I."/>
        </authorList>
    </citation>
    <scope>NUCLEOTIDE SEQUENCE</scope>
    <source>
        <strain evidence="3">MG17</strain>
    </source>
</reference>
<dbReference type="RefSeq" id="WP_254290781.1">
    <property type="nucleotide sequence ID" value="NZ_JAMLDX010000001.1"/>
</dbReference>
<comment type="caution">
    <text evidence="3">The sequence shown here is derived from an EMBL/GenBank/DDBJ whole genome shotgun (WGS) entry which is preliminary data.</text>
</comment>
<evidence type="ECO:0000256" key="2">
    <source>
        <dbReference type="SAM" id="SignalP"/>
    </source>
</evidence>
<dbReference type="EMBL" id="JAMLDX010000001">
    <property type="protein sequence ID" value="MCP3728844.1"/>
    <property type="molecule type" value="Genomic_DNA"/>
</dbReference>
<proteinExistence type="predicted"/>
<sequence>MKISSGWAAIVAGGAMLLTGACSSEPETAAANDSAAAAPTAAAGDDAGPAPSTAGEAAPAPETASAGGAVTDGSYSCHKISGSMLVNMGTVRVSGGQPDTSVLESVGAKFKGVEPTAEGFRLSYESKSGWAEVMDCERE</sequence>
<keyword evidence="4" id="KW-1185">Reference proteome</keyword>
<feature type="region of interest" description="Disordered" evidence="1">
    <location>
        <begin position="28"/>
        <end position="71"/>
    </location>
</feature>
<feature type="chain" id="PRO_5040870356" description="Membrane-bound lysozyme-inhibitor of c-type lysozyme" evidence="2">
    <location>
        <begin position="25"/>
        <end position="139"/>
    </location>
</feature>
<feature type="signal peptide" evidence="2">
    <location>
        <begin position="1"/>
        <end position="24"/>
    </location>
</feature>
<evidence type="ECO:0000313" key="4">
    <source>
        <dbReference type="Proteomes" id="UP001139451"/>
    </source>
</evidence>
<feature type="compositionally biased region" description="Low complexity" evidence="1">
    <location>
        <begin position="28"/>
        <end position="69"/>
    </location>
</feature>
<dbReference type="PROSITE" id="PS51257">
    <property type="entry name" value="PROKAR_LIPOPROTEIN"/>
    <property type="match status" value="1"/>
</dbReference>
<keyword evidence="2" id="KW-0732">Signal</keyword>
<name>A0A9X2KIY2_9SPHN</name>
<dbReference type="AlphaFoldDB" id="A0A9X2KIY2"/>
<evidence type="ECO:0000256" key="1">
    <source>
        <dbReference type="SAM" id="MobiDB-lite"/>
    </source>
</evidence>
<evidence type="ECO:0008006" key="5">
    <source>
        <dbReference type="Google" id="ProtNLM"/>
    </source>
</evidence>